<dbReference type="GO" id="GO:0006935">
    <property type="term" value="P:chemotaxis"/>
    <property type="evidence" value="ECO:0007669"/>
    <property type="project" value="UniProtKB-UniRule"/>
</dbReference>
<keyword evidence="6" id="KW-0418">Kinase</keyword>
<dbReference type="PANTHER" id="PTHR24422:SF10">
    <property type="entry name" value="CHEMOTAXIS PROTEIN METHYLTRANSFERASE 2"/>
    <property type="match status" value="1"/>
</dbReference>
<dbReference type="GO" id="GO:0016301">
    <property type="term" value="F:kinase activity"/>
    <property type="evidence" value="ECO:0007669"/>
    <property type="project" value="UniProtKB-KW"/>
</dbReference>
<dbReference type="SMART" id="SM00065">
    <property type="entry name" value="GAF"/>
    <property type="match status" value="1"/>
</dbReference>
<dbReference type="Pfam" id="PF01739">
    <property type="entry name" value="CheR"/>
    <property type="match status" value="1"/>
</dbReference>
<dbReference type="GO" id="GO:0008984">
    <property type="term" value="F:protein-glutamate methylesterase activity"/>
    <property type="evidence" value="ECO:0007669"/>
    <property type="project" value="InterPro"/>
</dbReference>
<feature type="active site" evidence="1">
    <location>
        <position position="143"/>
    </location>
</feature>
<evidence type="ECO:0000313" key="6">
    <source>
        <dbReference type="EMBL" id="SAK87311.1"/>
    </source>
</evidence>
<feature type="domain" description="CheB-type methylesterase" evidence="4">
    <location>
        <begin position="10"/>
        <end position="201"/>
    </location>
</feature>
<dbReference type="Gene3D" id="3.40.50.180">
    <property type="entry name" value="Methylesterase CheB, C-terminal domain"/>
    <property type="match status" value="1"/>
</dbReference>
<evidence type="ECO:0000256" key="2">
    <source>
        <dbReference type="SAM" id="Coils"/>
    </source>
</evidence>
<dbReference type="SUPFAM" id="SSF47757">
    <property type="entry name" value="Chemotaxis receptor methyltransferase CheR, N-terminal domain"/>
    <property type="match status" value="1"/>
</dbReference>
<dbReference type="PRINTS" id="PR00996">
    <property type="entry name" value="CHERMTFRASE"/>
</dbReference>
<dbReference type="SUPFAM" id="SSF52738">
    <property type="entry name" value="Methylesterase CheB, C-terminal domain"/>
    <property type="match status" value="1"/>
</dbReference>
<dbReference type="RefSeq" id="WP_062608131.1">
    <property type="nucleotide sequence ID" value="NZ_FCOX02000025.1"/>
</dbReference>
<feature type="coiled-coil region" evidence="2">
    <location>
        <begin position="646"/>
        <end position="691"/>
    </location>
</feature>
<dbReference type="SUPFAM" id="SSF55785">
    <property type="entry name" value="PYP-like sensor domain (PAS domain)"/>
    <property type="match status" value="1"/>
</dbReference>
<dbReference type="InterPro" id="IPR022642">
    <property type="entry name" value="CheR_C"/>
</dbReference>
<protein>
    <submittedName>
        <fullName evidence="6">Signal transduction histidine kinase with CheB and CheR activity</fullName>
    </submittedName>
</protein>
<dbReference type="GO" id="GO:0008757">
    <property type="term" value="F:S-adenosylmethionine-dependent methyltransferase activity"/>
    <property type="evidence" value="ECO:0007669"/>
    <property type="project" value="InterPro"/>
</dbReference>
<proteinExistence type="predicted"/>
<dbReference type="Gene3D" id="3.30.450.40">
    <property type="match status" value="1"/>
</dbReference>
<name>A0A158CYJ9_9BURK</name>
<dbReference type="InterPro" id="IPR000700">
    <property type="entry name" value="PAS-assoc_C"/>
</dbReference>
<sequence>MTKHPVQHAAGSEFCVVGVGASAGGISELQALFGSVPAESGLTLVLVQHLAPGQHDRLLDLLSQWSALPASRACDGECLRPGHLYVASADEVLTVEGGVFRSANAQGGHRGPGIDNIDAFLESLARDYGPSAIAVILSGMGHDGAAGASSVLQQGGMVIVQDPLTAMHDSMPRAVLERSAAHYVLPVGEIGPQLLQCASPGYERPIKTVDPTDATFDTLDGIVGLIRCHEGIDLGGYKSSPLLWRIRKRMNERRVTVLRDYESLLRDDPAELHTLMRRLPIHATGFFRDPDAWEALKHDVILPLMDSGKRKPLRAWTTACATGEEAYSLAMLLTEAMAIGEESPGFQVFATDASPEIVARASQGIFSHHAMQHISEARRSAFFYGADGLFRVKRGLRERMVFAPHDLLADPPLPDIDLVTCRNLLIYLKSEAIDRVLALLHAALRIGGYLFLGVSEVLPAHQQGFEVVSKRLGLYRKTGPAPGVDIRFTTRPEAFVERNAATAIAHRTAIERFDLPSVLIDHEFRVLQFYGDTSDYLRQPAGRPTDNLLELLERHVVAEIKAAVAEAIAGSRSVTLQNIPDRARGQYSSSFRVTPMRTANGAAEPRLLVSFVPAGVDLANQDYPDDALSYRRAGRVREAEAQSNAMRVSYAELDASREELQVLNEELHVSNEQLKEKVAELEMQSRVLSAGAVMTLFLDDELSIQWFTPAITALLPLTPADVGRRVTDLNARFDDPAFLDDVRRVLGAHEPREAEISSHDARWYLRRIRPYLTSTQTVAGVAITFTDITGRRRAEQALHESAGRSAFLVRLADAFRPLSVSGDMQNTAARVLREQLNASRVIWIEGDAGGAPRIVAIDCAADAIDPDQRYVIGGDADPMPGELLSARKSWSDGNLGIGAWANVPLMYAGRVTGTLIVHLRAAHPWSEEELTFLELVAERAWAAVERARAEEEVRARNAELERFGAVTVGRELRMIELKEQVNALRRRLGEAPDFPLDFGPAAGSEGH</sequence>
<comment type="caution">
    <text evidence="6">The sequence shown here is derived from an EMBL/GenBank/DDBJ whole genome shotgun (WGS) entry which is preliminary data.</text>
</comment>
<dbReference type="AlphaFoldDB" id="A0A158CYJ9"/>
<dbReference type="InterPro" id="IPR035909">
    <property type="entry name" value="CheB_C"/>
</dbReference>
<dbReference type="InterPro" id="IPR000673">
    <property type="entry name" value="Sig_transdc_resp-reg_Me-estase"/>
</dbReference>
<keyword evidence="2" id="KW-0175">Coiled coil</keyword>
<keyword evidence="1" id="KW-0378">Hydrolase</keyword>
<dbReference type="SUPFAM" id="SSF53335">
    <property type="entry name" value="S-adenosyl-L-methionine-dependent methyltransferases"/>
    <property type="match status" value="1"/>
</dbReference>
<reference evidence="6" key="1">
    <citation type="submission" date="2016-01" db="EMBL/GenBank/DDBJ databases">
        <authorList>
            <person name="Peeters C."/>
        </authorList>
    </citation>
    <scope>NUCLEOTIDE SEQUENCE</scope>
    <source>
        <strain evidence="6">LMG 29321</strain>
    </source>
</reference>
<dbReference type="Gene3D" id="3.30.450.20">
    <property type="entry name" value="PAS domain"/>
    <property type="match status" value="1"/>
</dbReference>
<dbReference type="SMART" id="SM00138">
    <property type="entry name" value="MeTrc"/>
    <property type="match status" value="1"/>
</dbReference>
<dbReference type="Gene3D" id="3.40.50.150">
    <property type="entry name" value="Vaccinia Virus protein VP39"/>
    <property type="match status" value="1"/>
</dbReference>
<keyword evidence="1" id="KW-0145">Chemotaxis</keyword>
<evidence type="ECO:0000256" key="1">
    <source>
        <dbReference type="PROSITE-ProRule" id="PRU00050"/>
    </source>
</evidence>
<organism evidence="6 7">
    <name type="scientific">Caballeronia calidae</name>
    <dbReference type="NCBI Taxonomy" id="1777139"/>
    <lineage>
        <taxon>Bacteria</taxon>
        <taxon>Pseudomonadati</taxon>
        <taxon>Pseudomonadota</taxon>
        <taxon>Betaproteobacteria</taxon>
        <taxon>Burkholderiales</taxon>
        <taxon>Burkholderiaceae</taxon>
        <taxon>Caballeronia</taxon>
    </lineage>
</organism>
<dbReference type="PROSITE" id="PS50123">
    <property type="entry name" value="CHER"/>
    <property type="match status" value="1"/>
</dbReference>
<keyword evidence="6" id="KW-0808">Transferase</keyword>
<dbReference type="PANTHER" id="PTHR24422">
    <property type="entry name" value="CHEMOTAXIS PROTEIN METHYLTRANSFERASE"/>
    <property type="match status" value="1"/>
</dbReference>
<dbReference type="InterPro" id="IPR050903">
    <property type="entry name" value="Bact_Chemotaxis_MeTrfase"/>
</dbReference>
<feature type="active site" evidence="1">
    <location>
        <position position="22"/>
    </location>
</feature>
<dbReference type="SUPFAM" id="SSF55781">
    <property type="entry name" value="GAF domain-like"/>
    <property type="match status" value="1"/>
</dbReference>
<dbReference type="GO" id="GO:0000156">
    <property type="term" value="F:phosphorelay response regulator activity"/>
    <property type="evidence" value="ECO:0007669"/>
    <property type="project" value="InterPro"/>
</dbReference>
<dbReference type="InterPro" id="IPR003018">
    <property type="entry name" value="GAF"/>
</dbReference>
<evidence type="ECO:0000313" key="7">
    <source>
        <dbReference type="Proteomes" id="UP000071859"/>
    </source>
</evidence>
<dbReference type="CDD" id="cd16434">
    <property type="entry name" value="CheB-CheR_fusion"/>
    <property type="match status" value="1"/>
</dbReference>
<feature type="domain" description="PAC" evidence="3">
    <location>
        <begin position="747"/>
        <end position="800"/>
    </location>
</feature>
<dbReference type="InterPro" id="IPR000780">
    <property type="entry name" value="CheR_MeTrfase"/>
</dbReference>
<dbReference type="InterPro" id="IPR035965">
    <property type="entry name" value="PAS-like_dom_sf"/>
</dbReference>
<dbReference type="PROSITE" id="PS50113">
    <property type="entry name" value="PAC"/>
    <property type="match status" value="1"/>
</dbReference>
<dbReference type="EMBL" id="FCOX02000025">
    <property type="protein sequence ID" value="SAK87311.1"/>
    <property type="molecule type" value="Genomic_DNA"/>
</dbReference>
<dbReference type="Pfam" id="PF13596">
    <property type="entry name" value="PAS_10"/>
    <property type="match status" value="1"/>
</dbReference>
<dbReference type="PROSITE" id="PS50122">
    <property type="entry name" value="CHEB"/>
    <property type="match status" value="1"/>
</dbReference>
<dbReference type="Proteomes" id="UP000071859">
    <property type="component" value="Unassembled WGS sequence"/>
</dbReference>
<dbReference type="Pfam" id="PF01590">
    <property type="entry name" value="GAF"/>
    <property type="match status" value="1"/>
</dbReference>
<evidence type="ECO:0000259" key="4">
    <source>
        <dbReference type="PROSITE" id="PS50122"/>
    </source>
</evidence>
<evidence type="ECO:0000259" key="3">
    <source>
        <dbReference type="PROSITE" id="PS50113"/>
    </source>
</evidence>
<feature type="domain" description="CheR-type methyltransferase" evidence="5">
    <location>
        <begin position="225"/>
        <end position="480"/>
    </location>
</feature>
<dbReference type="Pfam" id="PF01339">
    <property type="entry name" value="CheB_methylest"/>
    <property type="match status" value="1"/>
</dbReference>
<dbReference type="InterPro" id="IPR029016">
    <property type="entry name" value="GAF-like_dom_sf"/>
</dbReference>
<dbReference type="GO" id="GO:0005737">
    <property type="term" value="C:cytoplasm"/>
    <property type="evidence" value="ECO:0007669"/>
    <property type="project" value="InterPro"/>
</dbReference>
<dbReference type="OrthoDB" id="9816309at2"/>
<evidence type="ECO:0000259" key="5">
    <source>
        <dbReference type="PROSITE" id="PS50123"/>
    </source>
</evidence>
<dbReference type="InterPro" id="IPR029063">
    <property type="entry name" value="SAM-dependent_MTases_sf"/>
</dbReference>
<feature type="active site" evidence="1">
    <location>
        <position position="49"/>
    </location>
</feature>
<keyword evidence="7" id="KW-1185">Reference proteome</keyword>
<accession>A0A158CYJ9</accession>
<gene>
    <name evidence="6" type="ORF">AWB78_04523</name>
</gene>